<comment type="subcellular location">
    <subcellularLocation>
        <location evidence="1">Membrane</location>
        <topology evidence="1">Multi-pass membrane protein</topology>
    </subcellularLocation>
</comment>
<dbReference type="PANTHER" id="PTHR32322:SF2">
    <property type="entry name" value="EAMA DOMAIN-CONTAINING PROTEIN"/>
    <property type="match status" value="1"/>
</dbReference>
<feature type="transmembrane region" description="Helical" evidence="5">
    <location>
        <begin position="241"/>
        <end position="259"/>
    </location>
</feature>
<proteinExistence type="predicted"/>
<feature type="transmembrane region" description="Helical" evidence="5">
    <location>
        <begin position="292"/>
        <end position="309"/>
    </location>
</feature>
<feature type="transmembrane region" description="Helical" evidence="5">
    <location>
        <begin position="265"/>
        <end position="285"/>
    </location>
</feature>
<evidence type="ECO:0000259" key="6">
    <source>
        <dbReference type="Pfam" id="PF00892"/>
    </source>
</evidence>
<dbReference type="PANTHER" id="PTHR32322">
    <property type="entry name" value="INNER MEMBRANE TRANSPORTER"/>
    <property type="match status" value="1"/>
</dbReference>
<feature type="domain" description="EamA" evidence="6">
    <location>
        <begin position="156"/>
        <end position="309"/>
    </location>
</feature>
<organism evidence="7 8">
    <name type="scientific">Hoylesella nanceiensis</name>
    <dbReference type="NCBI Taxonomy" id="425941"/>
    <lineage>
        <taxon>Bacteria</taxon>
        <taxon>Pseudomonadati</taxon>
        <taxon>Bacteroidota</taxon>
        <taxon>Bacteroidia</taxon>
        <taxon>Bacteroidales</taxon>
        <taxon>Prevotellaceae</taxon>
        <taxon>Hoylesella</taxon>
    </lineage>
</organism>
<evidence type="ECO:0000256" key="1">
    <source>
        <dbReference type="ARBA" id="ARBA00004141"/>
    </source>
</evidence>
<feature type="transmembrane region" description="Helical" evidence="5">
    <location>
        <begin position="194"/>
        <end position="220"/>
    </location>
</feature>
<keyword evidence="8" id="KW-1185">Reference proteome</keyword>
<dbReference type="EMBL" id="JAHXCT010000004">
    <property type="protein sequence ID" value="MBW4769420.1"/>
    <property type="molecule type" value="Genomic_DNA"/>
</dbReference>
<dbReference type="InterPro" id="IPR000620">
    <property type="entry name" value="EamA_dom"/>
</dbReference>
<name>A0ABS6YCX0_9BACT</name>
<reference evidence="7 8" key="1">
    <citation type="submission" date="2021-07" db="EMBL/GenBank/DDBJ databases">
        <title>Genomic diversity and antimicrobial resistance of Prevotella spp. isolated from chronic lung disease airways.</title>
        <authorList>
            <person name="Webb K.A."/>
            <person name="Olagoke O.S."/>
            <person name="Baird T."/>
            <person name="Neill J."/>
            <person name="Pham A."/>
            <person name="Wells T.J."/>
            <person name="Ramsay K.A."/>
            <person name="Bell S.C."/>
            <person name="Sarovich D.S."/>
            <person name="Price E.P."/>
        </authorList>
    </citation>
    <scope>NUCLEOTIDE SEQUENCE [LARGE SCALE GENOMIC DNA]</scope>
    <source>
        <strain evidence="7 8">SCHI0011.S.12</strain>
    </source>
</reference>
<evidence type="ECO:0000256" key="2">
    <source>
        <dbReference type="ARBA" id="ARBA00022692"/>
    </source>
</evidence>
<keyword evidence="4 5" id="KW-0472">Membrane</keyword>
<accession>A0ABS6YCX0</accession>
<gene>
    <name evidence="7" type="ORF">KZO38_06550</name>
</gene>
<comment type="caution">
    <text evidence="7">The sequence shown here is derived from an EMBL/GenBank/DDBJ whole genome shotgun (WGS) entry which is preliminary data.</text>
</comment>
<feature type="transmembrane region" description="Helical" evidence="5">
    <location>
        <begin position="123"/>
        <end position="141"/>
    </location>
</feature>
<dbReference type="PROSITE" id="PS51257">
    <property type="entry name" value="PROKAR_LIPOPROTEIN"/>
    <property type="match status" value="1"/>
</dbReference>
<evidence type="ECO:0000313" key="7">
    <source>
        <dbReference type="EMBL" id="MBW4769420.1"/>
    </source>
</evidence>
<feature type="transmembrane region" description="Helical" evidence="5">
    <location>
        <begin position="67"/>
        <end position="87"/>
    </location>
</feature>
<evidence type="ECO:0000313" key="8">
    <source>
        <dbReference type="Proteomes" id="UP000788426"/>
    </source>
</evidence>
<evidence type="ECO:0000256" key="5">
    <source>
        <dbReference type="SAM" id="Phobius"/>
    </source>
</evidence>
<dbReference type="RefSeq" id="WP_219481329.1">
    <property type="nucleotide sequence ID" value="NZ_JAHXCT010000004.1"/>
</dbReference>
<keyword evidence="2 5" id="KW-0812">Transmembrane</keyword>
<evidence type="ECO:0000256" key="4">
    <source>
        <dbReference type="ARBA" id="ARBA00023136"/>
    </source>
</evidence>
<dbReference type="InterPro" id="IPR050638">
    <property type="entry name" value="AA-Vitamin_Transporters"/>
</dbReference>
<feature type="transmembrane region" description="Helical" evidence="5">
    <location>
        <begin position="153"/>
        <end position="174"/>
    </location>
</feature>
<feature type="transmembrane region" description="Helical" evidence="5">
    <location>
        <begin position="37"/>
        <end position="55"/>
    </location>
</feature>
<feature type="transmembrane region" description="Helical" evidence="5">
    <location>
        <begin position="99"/>
        <end position="117"/>
    </location>
</feature>
<feature type="transmembrane region" description="Helical" evidence="5">
    <location>
        <begin position="6"/>
        <end position="25"/>
    </location>
</feature>
<keyword evidence="3 5" id="KW-1133">Transmembrane helix</keyword>
<sequence>MKFTGELISLGVAFLWTLASIACEVAGKQFGAVILNVWRMLLTFFALILFLWWAMDNPFPIYASTNTIIWLMLSGVVGYFFGDWCLLKGYLIIGARYGQLIMTLAPLFAAFFAFTFLHQTLTWQNLLAILVTLSGIAIALLGKGESNKISLQLPLKGVLFMLGSALGQGLGLVLSKKGLDLYINDMPQHLLPSVSMYMPFSANLIRCFAGLLCFGSWLIIRKEMGAFTHSVKDTKGMSMTVVAVICGPLIGVGFSLMAVQYTAAGIASTIMSLTPILILIPAKFVFKQTIGIKSIIGAIVSFLGLLLFFL</sequence>
<protein>
    <submittedName>
        <fullName evidence="7">DMT family transporter</fullName>
    </submittedName>
</protein>
<dbReference type="Pfam" id="PF00892">
    <property type="entry name" value="EamA"/>
    <property type="match status" value="2"/>
</dbReference>
<dbReference type="Proteomes" id="UP000788426">
    <property type="component" value="Unassembled WGS sequence"/>
</dbReference>
<feature type="domain" description="EamA" evidence="6">
    <location>
        <begin position="4"/>
        <end position="140"/>
    </location>
</feature>
<evidence type="ECO:0000256" key="3">
    <source>
        <dbReference type="ARBA" id="ARBA00022989"/>
    </source>
</evidence>